<gene>
    <name evidence="3" type="ORF">B296_00040917</name>
</gene>
<comment type="caution">
    <text evidence="3">The sequence shown here is derived from an EMBL/GenBank/DDBJ whole genome shotgun (WGS) entry which is preliminary data.</text>
</comment>
<keyword evidence="1" id="KW-0560">Oxidoreductase</keyword>
<feature type="transmembrane region" description="Helical" evidence="2">
    <location>
        <begin position="44"/>
        <end position="73"/>
    </location>
</feature>
<keyword evidence="2" id="KW-1133">Transmembrane helix</keyword>
<evidence type="ECO:0000313" key="4">
    <source>
        <dbReference type="Proteomes" id="UP000287651"/>
    </source>
</evidence>
<proteinExistence type="predicted"/>
<protein>
    <submittedName>
        <fullName evidence="3">Uncharacterized protein</fullName>
    </submittedName>
</protein>
<dbReference type="GO" id="GO:0005737">
    <property type="term" value="C:cytoplasm"/>
    <property type="evidence" value="ECO:0007669"/>
    <property type="project" value="TreeGrafter"/>
</dbReference>
<reference evidence="3 4" key="1">
    <citation type="journal article" date="2014" name="Agronomy (Basel)">
        <title>A Draft Genome Sequence for Ensete ventricosum, the Drought-Tolerant Tree Against Hunger.</title>
        <authorList>
            <person name="Harrison J."/>
            <person name="Moore K.A."/>
            <person name="Paszkiewicz K."/>
            <person name="Jones T."/>
            <person name="Grant M."/>
            <person name="Ambacheew D."/>
            <person name="Muzemil S."/>
            <person name="Studholme D.J."/>
        </authorList>
    </citation>
    <scope>NUCLEOTIDE SEQUENCE [LARGE SCALE GENOMIC DNA]</scope>
</reference>
<dbReference type="EMBL" id="AMZH03007210">
    <property type="protein sequence ID" value="RRT61876.1"/>
    <property type="molecule type" value="Genomic_DNA"/>
</dbReference>
<dbReference type="GO" id="GO:0050660">
    <property type="term" value="F:flavin adenine dinucleotide binding"/>
    <property type="evidence" value="ECO:0007669"/>
    <property type="project" value="InterPro"/>
</dbReference>
<dbReference type="PANTHER" id="PTHR48083:SF13">
    <property type="entry name" value="ACYL-COA DEHYDROGENASE FAMILY MEMBER 11"/>
    <property type="match status" value="1"/>
</dbReference>
<evidence type="ECO:0000256" key="2">
    <source>
        <dbReference type="SAM" id="Phobius"/>
    </source>
</evidence>
<dbReference type="PANTHER" id="PTHR48083">
    <property type="entry name" value="MEDIUM-CHAIN SPECIFIC ACYL-COA DEHYDROGENASE, MITOCHONDRIAL-RELATED"/>
    <property type="match status" value="1"/>
</dbReference>
<dbReference type="InterPro" id="IPR037069">
    <property type="entry name" value="AcylCoA_DH/ox_N_sf"/>
</dbReference>
<evidence type="ECO:0000313" key="3">
    <source>
        <dbReference type="EMBL" id="RRT61876.1"/>
    </source>
</evidence>
<dbReference type="GO" id="GO:0003995">
    <property type="term" value="F:acyl-CoA dehydrogenase activity"/>
    <property type="evidence" value="ECO:0007669"/>
    <property type="project" value="TreeGrafter"/>
</dbReference>
<dbReference type="InterPro" id="IPR050741">
    <property type="entry name" value="Acyl-CoA_dehydrogenase"/>
</dbReference>
<accession>A0A426ZD78</accession>
<dbReference type="GO" id="GO:0033539">
    <property type="term" value="P:fatty acid beta-oxidation using acyl-CoA dehydrogenase"/>
    <property type="evidence" value="ECO:0007669"/>
    <property type="project" value="TreeGrafter"/>
</dbReference>
<dbReference type="Gene3D" id="1.10.540.10">
    <property type="entry name" value="Acyl-CoA dehydrogenase/oxidase, N-terminal domain"/>
    <property type="match status" value="1"/>
</dbReference>
<sequence length="284" mass="32487">MIILQLYIVDVALKERESYEGLEFSGIPEGIPSLVEYLAVYCSAAVSIALTFLFLHVVVVASSIFIAIFRGIINLLAHLKSMKFREGPGQFENGRILRQGTTGRLEDDYSLSMKEQGCFVPSQKVLELRKKLLKFMQDHVYPNESEFYRLAQSSQRWTVHPDEEKLKELAKQEGLWNLWIPVRLYVLCFYFTNILNNIFKKGDANWWSCCNITWMHLQLDSAARARKLLEEEKYFSTGAWNSNLLGAGLSNLEYGCLCEIMGRSIWAPQIFNCGAPDTGNMEVV</sequence>
<name>A0A426ZD78_ENSVE</name>
<keyword evidence="2" id="KW-0472">Membrane</keyword>
<evidence type="ECO:0000256" key="1">
    <source>
        <dbReference type="ARBA" id="ARBA00023002"/>
    </source>
</evidence>
<organism evidence="3 4">
    <name type="scientific">Ensete ventricosum</name>
    <name type="common">Abyssinian banana</name>
    <name type="synonym">Musa ensete</name>
    <dbReference type="NCBI Taxonomy" id="4639"/>
    <lineage>
        <taxon>Eukaryota</taxon>
        <taxon>Viridiplantae</taxon>
        <taxon>Streptophyta</taxon>
        <taxon>Embryophyta</taxon>
        <taxon>Tracheophyta</taxon>
        <taxon>Spermatophyta</taxon>
        <taxon>Magnoliopsida</taxon>
        <taxon>Liliopsida</taxon>
        <taxon>Zingiberales</taxon>
        <taxon>Musaceae</taxon>
        <taxon>Ensete</taxon>
    </lineage>
</organism>
<dbReference type="Proteomes" id="UP000287651">
    <property type="component" value="Unassembled WGS sequence"/>
</dbReference>
<dbReference type="AlphaFoldDB" id="A0A426ZD78"/>
<keyword evidence="2" id="KW-0812">Transmembrane</keyword>